<dbReference type="InterPro" id="IPR013630">
    <property type="entry name" value="Methyltransf_Zn-bd_dom_put"/>
</dbReference>
<proteinExistence type="predicted"/>
<sequence length="401" mass="45957">MSDCKLLPHCLCCLQQNVLFLDLGDQPLANNYCQKNAVCDKYPLRLMYCPNCFHCQLSHAVNPELLFKTYKYVSGTSQTGMLFFKDNAQFIHNYKGIAGKVLDIASNDGTQLDYFKKLGWQTYGVDPATNLFEIAKSKGHNITCDFWNETVAKSLPIMDVITAQNVFAHTCDVDIFLQNCKLIMNDNTSLFIQTSQKNMIVNTEFDTTYHEHISFYNAKSMKTLVERNGLVLNRIMEAAIHGRSYIFEIGKVKNDIVCNVDEHIKEETDKKIYDDLTYAEFNVKTQDIIANLKLELLKHKKQNYKQIGFGAAAKGQTVLCYGNIELDYIIDENPLKIGLYSPKMNIPIVNIDHFVNDKYDKFVIVILAWNFSAEIKEKINKYKNDKKVVIIEAYFPSIVIS</sequence>
<protein>
    <recommendedName>
        <fullName evidence="4">C-methyltransferase domain-containing protein</fullName>
    </recommendedName>
</protein>
<name>A0A6C0C6L6_9ZZZZ</name>
<reference evidence="3" key="1">
    <citation type="journal article" date="2020" name="Nature">
        <title>Giant virus diversity and host interactions through global metagenomics.</title>
        <authorList>
            <person name="Schulz F."/>
            <person name="Roux S."/>
            <person name="Paez-Espino D."/>
            <person name="Jungbluth S."/>
            <person name="Walsh D.A."/>
            <person name="Denef V.J."/>
            <person name="McMahon K.D."/>
            <person name="Konstantinidis K.T."/>
            <person name="Eloe-Fadrosh E.A."/>
            <person name="Kyrpides N.C."/>
            <person name="Woyke T."/>
        </authorList>
    </citation>
    <scope>NUCLEOTIDE SEQUENCE</scope>
    <source>
        <strain evidence="3">GVMAG-M-3300020192-26</strain>
    </source>
</reference>
<dbReference type="EMBL" id="MN739352">
    <property type="protein sequence ID" value="QHS99986.1"/>
    <property type="molecule type" value="Genomic_DNA"/>
</dbReference>
<evidence type="ECO:0000259" key="2">
    <source>
        <dbReference type="Pfam" id="PF08484"/>
    </source>
</evidence>
<dbReference type="InterPro" id="IPR013691">
    <property type="entry name" value="MeTrfase_14"/>
</dbReference>
<dbReference type="Gene3D" id="6.20.50.110">
    <property type="entry name" value="Methyltransferase, zinc-binding domain"/>
    <property type="match status" value="1"/>
</dbReference>
<dbReference type="SUPFAM" id="SSF53335">
    <property type="entry name" value="S-adenosyl-L-methionine-dependent methyltransferases"/>
    <property type="match status" value="1"/>
</dbReference>
<dbReference type="InterPro" id="IPR029063">
    <property type="entry name" value="SAM-dependent_MTases_sf"/>
</dbReference>
<dbReference type="PANTHER" id="PTHR43861:SF5">
    <property type="entry name" value="BLL5978 PROTEIN"/>
    <property type="match status" value="1"/>
</dbReference>
<dbReference type="Pfam" id="PF08484">
    <property type="entry name" value="Methyltransf_14"/>
    <property type="match status" value="1"/>
</dbReference>
<evidence type="ECO:0008006" key="4">
    <source>
        <dbReference type="Google" id="ProtNLM"/>
    </source>
</evidence>
<feature type="domain" description="C-methyltransferase" evidence="2">
    <location>
        <begin position="253"/>
        <end position="386"/>
    </location>
</feature>
<dbReference type="AlphaFoldDB" id="A0A6C0C6L6"/>
<dbReference type="InterPro" id="IPR038576">
    <property type="entry name" value="Methyltransf_Zn-bd_dom_put_sf"/>
</dbReference>
<dbReference type="Pfam" id="PF08421">
    <property type="entry name" value="Methyltransf_13"/>
    <property type="match status" value="1"/>
</dbReference>
<evidence type="ECO:0000259" key="1">
    <source>
        <dbReference type="Pfam" id="PF08421"/>
    </source>
</evidence>
<feature type="domain" description="Methyltransferase putative zinc binding" evidence="1">
    <location>
        <begin position="10"/>
        <end position="67"/>
    </location>
</feature>
<accession>A0A6C0C6L6</accession>
<organism evidence="3">
    <name type="scientific">viral metagenome</name>
    <dbReference type="NCBI Taxonomy" id="1070528"/>
    <lineage>
        <taxon>unclassified sequences</taxon>
        <taxon>metagenomes</taxon>
        <taxon>organismal metagenomes</taxon>
    </lineage>
</organism>
<dbReference type="Gene3D" id="3.40.50.150">
    <property type="entry name" value="Vaccinia Virus protein VP39"/>
    <property type="match status" value="1"/>
</dbReference>
<dbReference type="Pfam" id="PF13489">
    <property type="entry name" value="Methyltransf_23"/>
    <property type="match status" value="1"/>
</dbReference>
<evidence type="ECO:0000313" key="3">
    <source>
        <dbReference type="EMBL" id="QHS99986.1"/>
    </source>
</evidence>
<dbReference type="PANTHER" id="PTHR43861">
    <property type="entry name" value="TRANS-ACONITATE 2-METHYLTRANSFERASE-RELATED"/>
    <property type="match status" value="1"/>
</dbReference>
<dbReference type="Gene3D" id="3.40.50.720">
    <property type="entry name" value="NAD(P)-binding Rossmann-like Domain"/>
    <property type="match status" value="1"/>
</dbReference>